<evidence type="ECO:0000313" key="2">
    <source>
        <dbReference type="EMBL" id="QIR06367.1"/>
    </source>
</evidence>
<dbReference type="InterPro" id="IPR025685">
    <property type="entry name" value="YoaP-like_dom"/>
</dbReference>
<dbReference type="InterPro" id="IPR000182">
    <property type="entry name" value="GNAT_dom"/>
</dbReference>
<accession>A0ABX6K494</accession>
<dbReference type="PROSITE" id="PS51186">
    <property type="entry name" value="GNAT"/>
    <property type="match status" value="1"/>
</dbReference>
<evidence type="ECO:0000313" key="3">
    <source>
        <dbReference type="Proteomes" id="UP000501408"/>
    </source>
</evidence>
<dbReference type="EMBL" id="CP050266">
    <property type="protein sequence ID" value="QIR06367.1"/>
    <property type="molecule type" value="Genomic_DNA"/>
</dbReference>
<keyword evidence="3" id="KW-1185">Reference proteome</keyword>
<organism evidence="2 3">
    <name type="scientific">Salinivibrio costicola</name>
    <name type="common">Vibrio costicola</name>
    <dbReference type="NCBI Taxonomy" id="51367"/>
    <lineage>
        <taxon>Bacteria</taxon>
        <taxon>Pseudomonadati</taxon>
        <taxon>Pseudomonadota</taxon>
        <taxon>Gammaproteobacteria</taxon>
        <taxon>Vibrionales</taxon>
        <taxon>Vibrionaceae</taxon>
        <taxon>Salinivibrio</taxon>
    </lineage>
</organism>
<reference evidence="2 3" key="1">
    <citation type="submission" date="2020-03" db="EMBL/GenBank/DDBJ databases">
        <title>Genome mining reveals the biosynthetic pathways of PHA and ectoines of the halophilic strain Salinivibrio costicola M318 isolated from fermented shrimp paste.</title>
        <authorList>
            <person name="Doan T.V."/>
            <person name="Tran L.T."/>
            <person name="Trieu T.A."/>
            <person name="Nguyen Q.V."/>
            <person name="Quach T.N."/>
            <person name="Phi T.Q."/>
            <person name="Kumar S."/>
        </authorList>
    </citation>
    <scope>NUCLEOTIDE SEQUENCE [LARGE SCALE GENOMIC DNA]</scope>
    <source>
        <strain evidence="2 3">M318</strain>
    </source>
</reference>
<dbReference type="CDD" id="cd04301">
    <property type="entry name" value="NAT_SF"/>
    <property type="match status" value="1"/>
</dbReference>
<protein>
    <submittedName>
        <fullName evidence="2">GNAT family N-acetyltransferase</fullName>
    </submittedName>
</protein>
<feature type="domain" description="N-acetyltransferase" evidence="1">
    <location>
        <begin position="6"/>
        <end position="154"/>
    </location>
</feature>
<sequence length="255" mass="28972">MNMAYLTLTPETLDDAHICCAFSDKKCQASYQAKKQWLKQEYQRGYRFRRLDERAKVFIEYGPAETAWQPIQADGYLALGCFWVSGKYKGHGHGKQLLADAIEAAKQQNKQGLVAVVGKKKYHFMSDTKWLKGQGFNVADEAHNGFVLLYYPLNDAAEIPQFRESVHTANVSTEGCVAYYSHRCPYAEYHVLNSLQQSCAQRGIPLEVHHLETLSQAQACPSPATIFSLYYQGEFITTDISVCMESRFDKLIPHH</sequence>
<dbReference type="SUPFAM" id="SSF55729">
    <property type="entry name" value="Acyl-CoA N-acyltransferases (Nat)"/>
    <property type="match status" value="1"/>
</dbReference>
<dbReference type="Pfam" id="PF14268">
    <property type="entry name" value="YoaP"/>
    <property type="match status" value="1"/>
</dbReference>
<dbReference type="Gene3D" id="3.40.630.30">
    <property type="match status" value="1"/>
</dbReference>
<name>A0ABX6K494_SALCS</name>
<dbReference type="Proteomes" id="UP000501408">
    <property type="component" value="Chromosome 1"/>
</dbReference>
<dbReference type="InterPro" id="IPR016181">
    <property type="entry name" value="Acyl_CoA_acyltransferase"/>
</dbReference>
<gene>
    <name evidence="2" type="ORF">HBA18_08230</name>
</gene>
<dbReference type="Pfam" id="PF00583">
    <property type="entry name" value="Acetyltransf_1"/>
    <property type="match status" value="1"/>
</dbReference>
<proteinExistence type="predicted"/>
<evidence type="ECO:0000259" key="1">
    <source>
        <dbReference type="PROSITE" id="PS51186"/>
    </source>
</evidence>